<dbReference type="InterPro" id="IPR053876">
    <property type="entry name" value="Phage_int_M"/>
</dbReference>
<dbReference type="PANTHER" id="PTHR30629:SF2">
    <property type="entry name" value="PROPHAGE INTEGRASE INTS-RELATED"/>
    <property type="match status" value="1"/>
</dbReference>
<name>A0ABY7TZH0_9SPHN</name>
<evidence type="ECO:0000259" key="6">
    <source>
        <dbReference type="PROSITE" id="PS51898"/>
    </source>
</evidence>
<dbReference type="Pfam" id="PF22022">
    <property type="entry name" value="Phage_int_M"/>
    <property type="match status" value="1"/>
</dbReference>
<dbReference type="EMBL" id="CP117417">
    <property type="protein sequence ID" value="WCT78691.1"/>
    <property type="molecule type" value="Genomic_DNA"/>
</dbReference>
<dbReference type="InterPro" id="IPR044068">
    <property type="entry name" value="CB"/>
</dbReference>
<dbReference type="InterPro" id="IPR010998">
    <property type="entry name" value="Integrase_recombinase_N"/>
</dbReference>
<organism evidence="8 9">
    <name type="scientific">Novosphingobium humi</name>
    <dbReference type="NCBI Taxonomy" id="2282397"/>
    <lineage>
        <taxon>Bacteria</taxon>
        <taxon>Pseudomonadati</taxon>
        <taxon>Pseudomonadota</taxon>
        <taxon>Alphaproteobacteria</taxon>
        <taxon>Sphingomonadales</taxon>
        <taxon>Sphingomonadaceae</taxon>
        <taxon>Novosphingobium</taxon>
    </lineage>
</organism>
<protein>
    <submittedName>
        <fullName evidence="8">Integrase arm-type DNA-binding domain-containing protein</fullName>
    </submittedName>
</protein>
<evidence type="ECO:0000313" key="8">
    <source>
        <dbReference type="EMBL" id="WCT78691.1"/>
    </source>
</evidence>
<dbReference type="InterPro" id="IPR038488">
    <property type="entry name" value="Integrase_DNA-bd_sf"/>
</dbReference>
<keyword evidence="9" id="KW-1185">Reference proteome</keyword>
<dbReference type="InterPro" id="IPR013762">
    <property type="entry name" value="Integrase-like_cat_sf"/>
</dbReference>
<dbReference type="Gene3D" id="3.30.160.390">
    <property type="entry name" value="Integrase, DNA-binding domain"/>
    <property type="match status" value="1"/>
</dbReference>
<evidence type="ECO:0000256" key="2">
    <source>
        <dbReference type="ARBA" id="ARBA00022908"/>
    </source>
</evidence>
<dbReference type="GO" id="GO:0003677">
    <property type="term" value="F:DNA binding"/>
    <property type="evidence" value="ECO:0007669"/>
    <property type="project" value="UniProtKB-KW"/>
</dbReference>
<evidence type="ECO:0000256" key="5">
    <source>
        <dbReference type="PROSITE-ProRule" id="PRU01248"/>
    </source>
</evidence>
<dbReference type="InterPro" id="IPR011010">
    <property type="entry name" value="DNA_brk_join_enz"/>
</dbReference>
<comment type="similarity">
    <text evidence="1">Belongs to the 'phage' integrase family.</text>
</comment>
<sequence length="392" mass="43539">MLTPAAVKAAQPMPRAYKLFDTNGLFLFITPSGRKSWRVKYRLNGKEQLAVLGQYPAISLPEARAQRDGLKERIKAGGEAAQIRKPMTFAELARAWHEDRKGRWSEQHAADVMGNLERDAFPVLGEIPIGAIDEPMVLDLLEAVESRGRLATAKRFRQRISSIFAFGIARKHCANDPAAILGRELQPARPARSHPALLTVEGCRQLLVDCETVGARRLVKLASRFLALTAVRLNAVRGMCWGEVDLDAAEWRVPATRMKLAKVKKDDANYDHIVPLSAQALQVLRDVLAEIGHDTHSLPAAEQLVFARGAAPIGEGAVRQLYIDAGYGGRHVPHGWRASFSTILNETMKTESDIIEIALAHTRKDKVKAAYDRAEHMARRRALFDRWGEMIG</sequence>
<evidence type="ECO:0000256" key="1">
    <source>
        <dbReference type="ARBA" id="ARBA00008857"/>
    </source>
</evidence>
<dbReference type="Pfam" id="PF00589">
    <property type="entry name" value="Phage_integrase"/>
    <property type="match status" value="1"/>
</dbReference>
<dbReference type="SUPFAM" id="SSF56349">
    <property type="entry name" value="DNA breaking-rejoining enzymes"/>
    <property type="match status" value="1"/>
</dbReference>
<evidence type="ECO:0000259" key="7">
    <source>
        <dbReference type="PROSITE" id="PS51900"/>
    </source>
</evidence>
<gene>
    <name evidence="8" type="ORF">PQ457_06925</name>
</gene>
<dbReference type="Proteomes" id="UP001218231">
    <property type="component" value="Chromosome"/>
</dbReference>
<dbReference type="RefSeq" id="WP_273619001.1">
    <property type="nucleotide sequence ID" value="NZ_CP117417.1"/>
</dbReference>
<evidence type="ECO:0000256" key="4">
    <source>
        <dbReference type="ARBA" id="ARBA00023172"/>
    </source>
</evidence>
<keyword evidence="2" id="KW-0229">DNA integration</keyword>
<dbReference type="Pfam" id="PF13356">
    <property type="entry name" value="Arm-DNA-bind_3"/>
    <property type="match status" value="1"/>
</dbReference>
<evidence type="ECO:0000256" key="3">
    <source>
        <dbReference type="ARBA" id="ARBA00023125"/>
    </source>
</evidence>
<dbReference type="Gene3D" id="1.10.150.130">
    <property type="match status" value="1"/>
</dbReference>
<dbReference type="PROSITE" id="PS51898">
    <property type="entry name" value="TYR_RECOMBINASE"/>
    <property type="match status" value="1"/>
</dbReference>
<dbReference type="Gene3D" id="1.10.443.10">
    <property type="entry name" value="Intergrase catalytic core"/>
    <property type="match status" value="1"/>
</dbReference>
<evidence type="ECO:0000313" key="9">
    <source>
        <dbReference type="Proteomes" id="UP001218231"/>
    </source>
</evidence>
<dbReference type="PANTHER" id="PTHR30629">
    <property type="entry name" value="PROPHAGE INTEGRASE"/>
    <property type="match status" value="1"/>
</dbReference>
<dbReference type="InterPro" id="IPR025166">
    <property type="entry name" value="Integrase_DNA_bind_dom"/>
</dbReference>
<dbReference type="InterPro" id="IPR002104">
    <property type="entry name" value="Integrase_catalytic"/>
</dbReference>
<keyword evidence="3 5" id="KW-0238">DNA-binding</keyword>
<proteinExistence type="inferred from homology"/>
<feature type="domain" description="Core-binding (CB)" evidence="7">
    <location>
        <begin position="87"/>
        <end position="168"/>
    </location>
</feature>
<dbReference type="InterPro" id="IPR050808">
    <property type="entry name" value="Phage_Integrase"/>
</dbReference>
<accession>A0ABY7TZH0</accession>
<keyword evidence="4" id="KW-0233">DNA recombination</keyword>
<dbReference type="PROSITE" id="PS51900">
    <property type="entry name" value="CB"/>
    <property type="match status" value="1"/>
</dbReference>
<dbReference type="CDD" id="cd00801">
    <property type="entry name" value="INT_P4_C"/>
    <property type="match status" value="1"/>
</dbReference>
<feature type="domain" description="Tyr recombinase" evidence="6">
    <location>
        <begin position="193"/>
        <end position="385"/>
    </location>
</feature>
<reference evidence="8 9" key="1">
    <citation type="submission" date="2023-02" db="EMBL/GenBank/DDBJ databases">
        <title>Genome sequence of Novosphingobium humi KACC 19094.</title>
        <authorList>
            <person name="Kim S."/>
            <person name="Heo J."/>
            <person name="Kwon S.-W."/>
        </authorList>
    </citation>
    <scope>NUCLEOTIDE SEQUENCE [LARGE SCALE GENOMIC DNA]</scope>
    <source>
        <strain evidence="8 9">KACC 19094</strain>
    </source>
</reference>